<gene>
    <name evidence="3" type="ORF">ANI02nite_25770</name>
</gene>
<dbReference type="PANTHER" id="PTHR11328">
    <property type="entry name" value="MAJOR FACILITATOR SUPERFAMILY DOMAIN-CONTAINING PROTEIN"/>
    <property type="match status" value="1"/>
</dbReference>
<feature type="transmembrane region" description="Helical" evidence="2">
    <location>
        <begin position="108"/>
        <end position="132"/>
    </location>
</feature>
<dbReference type="InterPro" id="IPR036259">
    <property type="entry name" value="MFS_trans_sf"/>
</dbReference>
<comment type="similarity">
    <text evidence="1">Belongs to the sodium:galactoside symporter (TC 2.A.2) family.</text>
</comment>
<dbReference type="Proteomes" id="UP000321635">
    <property type="component" value="Unassembled WGS sequence"/>
</dbReference>
<accession>A0A511XCJ8</accession>
<dbReference type="InterPro" id="IPR039672">
    <property type="entry name" value="MFS_2"/>
</dbReference>
<keyword evidence="2" id="KW-1133">Transmembrane helix</keyword>
<keyword evidence="4" id="KW-1185">Reference proteome</keyword>
<dbReference type="GO" id="GO:0015293">
    <property type="term" value="F:symporter activity"/>
    <property type="evidence" value="ECO:0007669"/>
    <property type="project" value="InterPro"/>
</dbReference>
<reference evidence="3 4" key="1">
    <citation type="submission" date="2019-07" db="EMBL/GenBank/DDBJ databases">
        <title>Whole genome shotgun sequence of Acetobacter nitrogenifigens NBRC 105050.</title>
        <authorList>
            <person name="Hosoyama A."/>
            <person name="Uohara A."/>
            <person name="Ohji S."/>
            <person name="Ichikawa N."/>
        </authorList>
    </citation>
    <scope>NUCLEOTIDE SEQUENCE [LARGE SCALE GENOMIC DNA]</scope>
    <source>
        <strain evidence="3 4">NBRC 105050</strain>
    </source>
</reference>
<comment type="caution">
    <text evidence="3">The sequence shown here is derived from an EMBL/GenBank/DDBJ whole genome shotgun (WGS) entry which is preliminary data.</text>
</comment>
<organism evidence="3 4">
    <name type="scientific">Acetobacter nitrogenifigens DSM 23921 = NBRC 105050</name>
    <dbReference type="NCBI Taxonomy" id="1120919"/>
    <lineage>
        <taxon>Bacteria</taxon>
        <taxon>Pseudomonadati</taxon>
        <taxon>Pseudomonadota</taxon>
        <taxon>Alphaproteobacteria</taxon>
        <taxon>Acetobacterales</taxon>
        <taxon>Acetobacteraceae</taxon>
        <taxon>Acetobacter</taxon>
    </lineage>
</organism>
<dbReference type="GO" id="GO:0008643">
    <property type="term" value="P:carbohydrate transport"/>
    <property type="evidence" value="ECO:0007669"/>
    <property type="project" value="InterPro"/>
</dbReference>
<name>A0A511XCJ8_9PROT</name>
<evidence type="ECO:0000313" key="4">
    <source>
        <dbReference type="Proteomes" id="UP000321635"/>
    </source>
</evidence>
<dbReference type="Pfam" id="PF13347">
    <property type="entry name" value="MFS_2"/>
    <property type="match status" value="1"/>
</dbReference>
<keyword evidence="2" id="KW-0472">Membrane</keyword>
<feature type="transmembrane region" description="Helical" evidence="2">
    <location>
        <begin position="235"/>
        <end position="256"/>
    </location>
</feature>
<dbReference type="Gene3D" id="1.20.1250.20">
    <property type="entry name" value="MFS general substrate transporter like domains"/>
    <property type="match status" value="2"/>
</dbReference>
<feature type="transmembrane region" description="Helical" evidence="2">
    <location>
        <begin position="185"/>
        <end position="203"/>
    </location>
</feature>
<dbReference type="SUPFAM" id="SSF103473">
    <property type="entry name" value="MFS general substrate transporter"/>
    <property type="match status" value="1"/>
</dbReference>
<feature type="transmembrane region" description="Helical" evidence="2">
    <location>
        <begin position="82"/>
        <end position="102"/>
    </location>
</feature>
<dbReference type="OrthoDB" id="9764596at2"/>
<dbReference type="RefSeq" id="WP_026398319.1">
    <property type="nucleotide sequence ID" value="NZ_AUBI01000011.1"/>
</dbReference>
<protein>
    <submittedName>
        <fullName evidence="3">Sugar transporter</fullName>
    </submittedName>
</protein>
<dbReference type="EMBL" id="BJYF01000020">
    <property type="protein sequence ID" value="GEN60693.1"/>
    <property type="molecule type" value="Genomic_DNA"/>
</dbReference>
<feature type="transmembrane region" description="Helical" evidence="2">
    <location>
        <begin position="366"/>
        <end position="387"/>
    </location>
</feature>
<evidence type="ECO:0000256" key="2">
    <source>
        <dbReference type="SAM" id="Phobius"/>
    </source>
</evidence>
<feature type="transmembrane region" description="Helical" evidence="2">
    <location>
        <begin position="407"/>
        <end position="430"/>
    </location>
</feature>
<keyword evidence="2" id="KW-0812">Transmembrane</keyword>
<sequence>MAISDTLSFREKAAYGCGDLSSNLMWGLTTSYLMFYYTDIYDIPPSSVAWILLVARLFDSVCDPAIGYVVDRAGGLLVPHLIRRLAIPFGLSAFICFLPLPLSPHARVLWAGASYILFGAIYSCINTPYGALATMISTAQQDRVELNTFRMMGCQIGQFAVALLTIPAIDWLGGGVSGAQRQKGVVLYVLALAIAGSLMWRIVSRFCVVRHAPPPVQRSASELIRALIGNRRWHLCNILVFFQFIGIGTLYGFVIYYVRVRLGGSETFAGELLTLATVMGFLGAAATPSCVKRAGIVGTAIYSLVLQVVAYGAIDFAGSDRTAFYVGFILLSLAQGIASPLYYVLLSRAIDDGEAESDVNTAGLAYAINTLVTKVSMGATGFILAFLLSGGHYAPNLAEQSPGLIPWVTTGFVWLPLATAVVQFLPLSLWSRLAPAQRL</sequence>
<evidence type="ECO:0000313" key="3">
    <source>
        <dbReference type="EMBL" id="GEN60693.1"/>
    </source>
</evidence>
<keyword evidence="3" id="KW-0762">Sugar transport</keyword>
<proteinExistence type="inferred from homology"/>
<dbReference type="GO" id="GO:0005886">
    <property type="term" value="C:plasma membrane"/>
    <property type="evidence" value="ECO:0007669"/>
    <property type="project" value="TreeGrafter"/>
</dbReference>
<feature type="transmembrane region" description="Helical" evidence="2">
    <location>
        <begin position="294"/>
        <end position="317"/>
    </location>
</feature>
<feature type="transmembrane region" description="Helical" evidence="2">
    <location>
        <begin position="153"/>
        <end position="173"/>
    </location>
</feature>
<feature type="transmembrane region" description="Helical" evidence="2">
    <location>
        <begin position="323"/>
        <end position="345"/>
    </location>
</feature>
<feature type="transmembrane region" description="Helical" evidence="2">
    <location>
        <begin position="268"/>
        <end position="287"/>
    </location>
</feature>
<dbReference type="AlphaFoldDB" id="A0A511XCJ8"/>
<evidence type="ECO:0000256" key="1">
    <source>
        <dbReference type="ARBA" id="ARBA00009617"/>
    </source>
</evidence>
<dbReference type="STRING" id="1120919.GCA_000429165_02682"/>
<dbReference type="PANTHER" id="PTHR11328:SF24">
    <property type="entry name" value="MAJOR FACILITATOR SUPERFAMILY (MFS) PROFILE DOMAIN-CONTAINING PROTEIN"/>
    <property type="match status" value="1"/>
</dbReference>
<keyword evidence="3" id="KW-0813">Transport</keyword>